<organism evidence="2 3">
    <name type="scientific">Flammeovirga aprica JL-4</name>
    <dbReference type="NCBI Taxonomy" id="694437"/>
    <lineage>
        <taxon>Bacteria</taxon>
        <taxon>Pseudomonadati</taxon>
        <taxon>Bacteroidota</taxon>
        <taxon>Cytophagia</taxon>
        <taxon>Cytophagales</taxon>
        <taxon>Flammeovirgaceae</taxon>
        <taxon>Flammeovirga</taxon>
    </lineage>
</organism>
<keyword evidence="2" id="KW-0418">Kinase</keyword>
<keyword evidence="1" id="KW-0812">Transmembrane</keyword>
<dbReference type="SUPFAM" id="SSF55874">
    <property type="entry name" value="ATPase domain of HSP90 chaperone/DNA topoisomerase II/histidine kinase"/>
    <property type="match status" value="1"/>
</dbReference>
<dbReference type="InterPro" id="IPR036890">
    <property type="entry name" value="HATPase_C_sf"/>
</dbReference>
<dbReference type="Proteomes" id="UP000576082">
    <property type="component" value="Unassembled WGS sequence"/>
</dbReference>
<dbReference type="RefSeq" id="WP_169655932.1">
    <property type="nucleotide sequence ID" value="NZ_JABANE010000012.1"/>
</dbReference>
<keyword evidence="1" id="KW-0472">Membrane</keyword>
<keyword evidence="1" id="KW-1133">Transmembrane helix</keyword>
<feature type="transmembrane region" description="Helical" evidence="1">
    <location>
        <begin position="6"/>
        <end position="28"/>
    </location>
</feature>
<comment type="caution">
    <text evidence="2">The sequence shown here is derived from an EMBL/GenBank/DDBJ whole genome shotgun (WGS) entry which is preliminary data.</text>
</comment>
<reference evidence="2 3" key="1">
    <citation type="submission" date="2020-04" db="EMBL/GenBank/DDBJ databases">
        <title>Flammeovirga sp. SR4, a novel species isolated from seawater.</title>
        <authorList>
            <person name="Wang X."/>
        </authorList>
    </citation>
    <scope>NUCLEOTIDE SEQUENCE [LARGE SCALE GENOMIC DNA]</scope>
    <source>
        <strain evidence="2 3">ATCC 23126</strain>
    </source>
</reference>
<gene>
    <name evidence="2" type="ORF">HHU12_06425</name>
</gene>
<name>A0A7X9P1I9_9BACT</name>
<dbReference type="GO" id="GO:0016301">
    <property type="term" value="F:kinase activity"/>
    <property type="evidence" value="ECO:0007669"/>
    <property type="project" value="UniProtKB-KW"/>
</dbReference>
<evidence type="ECO:0000256" key="1">
    <source>
        <dbReference type="SAM" id="Phobius"/>
    </source>
</evidence>
<evidence type="ECO:0000313" key="3">
    <source>
        <dbReference type="Proteomes" id="UP000576082"/>
    </source>
</evidence>
<keyword evidence="2" id="KW-0808">Transferase</keyword>
<dbReference type="EMBL" id="JABANE010000012">
    <property type="protein sequence ID" value="NME67595.1"/>
    <property type="molecule type" value="Genomic_DNA"/>
</dbReference>
<dbReference type="Gene3D" id="3.30.565.10">
    <property type="entry name" value="Histidine kinase-like ATPase, C-terminal domain"/>
    <property type="match status" value="1"/>
</dbReference>
<sequence length="250" mass="27931">MNDPTIERALWLVVIALLVIGIIILELVRRKQYKVSKRSYQAQKEKIAYLEEKLKEREVQKNNPPKVNKPKVAEVQEEVSAFQSSRLQAMSSNKMLEVEDNDDLEDLTIASTHNIGKKKEMHPKELLEDTIESVKNSLPDNVSIVTQIGGAPKVTVNQNLFTKSLGALIRCSAKTIKGNGKVTLSLYASMGEAQISISDNGQGWGYKGQNPDELKALEMAKKILESQSASFEMNTQEDKGTEMVITIRNE</sequence>
<keyword evidence="3" id="KW-1185">Reference proteome</keyword>
<proteinExistence type="predicted"/>
<evidence type="ECO:0000313" key="2">
    <source>
        <dbReference type="EMBL" id="NME67595.1"/>
    </source>
</evidence>
<dbReference type="AlphaFoldDB" id="A0A7X9P1I9"/>
<protein>
    <submittedName>
        <fullName evidence="2">Sensor histidine kinase</fullName>
    </submittedName>
</protein>
<accession>A0A7X9P1I9</accession>